<feature type="binding site" evidence="2">
    <location>
        <position position="48"/>
    </location>
    <ligand>
        <name>Mg(2+)</name>
        <dbReference type="ChEBI" id="CHEBI:18420"/>
        <label>2</label>
    </ligand>
</feature>
<dbReference type="Proteomes" id="UP000028073">
    <property type="component" value="Unassembled WGS sequence"/>
</dbReference>
<proteinExistence type="inferred from homology"/>
<feature type="binding site" evidence="2">
    <location>
        <position position="46"/>
    </location>
    <ligand>
        <name>Mg(2+)</name>
        <dbReference type="ChEBI" id="CHEBI:18420"/>
        <label>4</label>
    </ligand>
</feature>
<feature type="binding site" evidence="2">
    <location>
        <begin position="122"/>
        <end position="123"/>
    </location>
    <ligand>
        <name>ATP</name>
        <dbReference type="ChEBI" id="CHEBI:30616"/>
    </ligand>
</feature>
<feature type="binding site" evidence="2">
    <location>
        <position position="31"/>
    </location>
    <ligand>
        <name>Mg(2+)</name>
        <dbReference type="ChEBI" id="CHEBI:18420"/>
        <label>3</label>
    </ligand>
</feature>
<dbReference type="PIRSF" id="PIRSF005303">
    <property type="entry name" value="Thiam_monoph_kin"/>
    <property type="match status" value="1"/>
</dbReference>
<dbReference type="GO" id="GO:0000287">
    <property type="term" value="F:magnesium ion binding"/>
    <property type="evidence" value="ECO:0007669"/>
    <property type="project" value="UniProtKB-UniRule"/>
</dbReference>
<dbReference type="RefSeq" id="WP_034839106.1">
    <property type="nucleotide sequence ID" value="NZ_JOKH01000004.1"/>
</dbReference>
<dbReference type="PANTHER" id="PTHR30270:SF0">
    <property type="entry name" value="THIAMINE-MONOPHOSPHATE KINASE"/>
    <property type="match status" value="1"/>
</dbReference>
<dbReference type="eggNOG" id="COG0611">
    <property type="taxonomic scope" value="Bacteria"/>
</dbReference>
<comment type="caution">
    <text evidence="2">Lacks conserved residue(s) required for the propagation of feature annotation.</text>
</comment>
<evidence type="ECO:0000313" key="5">
    <source>
        <dbReference type="EMBL" id="KEQ16879.1"/>
    </source>
</evidence>
<feature type="binding site" evidence="2">
    <location>
        <position position="319"/>
    </location>
    <ligand>
        <name>substrate</name>
    </ligand>
</feature>
<dbReference type="EMBL" id="JOKH01000004">
    <property type="protein sequence ID" value="KEQ16879.1"/>
    <property type="molecule type" value="Genomic_DNA"/>
</dbReference>
<dbReference type="EC" id="2.7.4.16" evidence="2"/>
<dbReference type="SUPFAM" id="SSF55326">
    <property type="entry name" value="PurM N-terminal domain-like"/>
    <property type="match status" value="1"/>
</dbReference>
<feature type="binding site" evidence="2">
    <location>
        <position position="123"/>
    </location>
    <ligand>
        <name>Mg(2+)</name>
        <dbReference type="ChEBI" id="CHEBI:18420"/>
        <label>1</label>
    </ligand>
</feature>
<dbReference type="InterPro" id="IPR036921">
    <property type="entry name" value="PurM-like_N_sf"/>
</dbReference>
<comment type="pathway">
    <text evidence="2">Cofactor biosynthesis; thiamine diphosphate biosynthesis; thiamine diphosphate from thiamine phosphate: step 1/1.</text>
</comment>
<keyword evidence="2" id="KW-0479">Metal-binding</keyword>
<feature type="domain" description="PurM-like N-terminal" evidence="3">
    <location>
        <begin position="29"/>
        <end position="138"/>
    </location>
</feature>
<sequence>MALGEFDLIRSFFDRPGLRSHFDDVVGIGDDCALLSLQSNQQLAQSLDTLVEGVHFPKNCDPCLLGYRALAVNLSDLAAMGAEPHSFTLGLTLPDSDDAWLQSFSDGLAELASAHQIGLIGGDTTRGPLTISIQVQGTLPKGSALRRNGANIGDLIYISGYLGDAAGALPDVLRGENPKSVSTIEQRYLLDRYYRPTPRIALGQWLRENGATAALDVSDGLLGDLGHILKASQVGAELNISSVPVSKELESLLGSEKARELALTGGDDYELCFTWPVQKKLQLPESLTEDHHITCVGRIASSPGLVDAETGQPLSPQAYQHF</sequence>
<feature type="binding site" evidence="2">
    <location>
        <position position="147"/>
    </location>
    <ligand>
        <name>ATP</name>
        <dbReference type="ChEBI" id="CHEBI:30616"/>
    </ligand>
</feature>
<dbReference type="AlphaFoldDB" id="A0A081NEK6"/>
<keyword evidence="6" id="KW-1185">Reference proteome</keyword>
<dbReference type="SUPFAM" id="SSF56042">
    <property type="entry name" value="PurM C-terminal domain-like"/>
    <property type="match status" value="1"/>
</dbReference>
<feature type="binding site" evidence="2">
    <location>
        <position position="76"/>
    </location>
    <ligand>
        <name>Mg(2+)</name>
        <dbReference type="ChEBI" id="CHEBI:18420"/>
        <label>4</label>
    </ligand>
</feature>
<comment type="miscellaneous">
    <text evidence="2">Reaction mechanism of ThiL seems to utilize a direct, inline transfer of the gamma-phosphate of ATP to TMP rather than a phosphorylated enzyme intermediate.</text>
</comment>
<accession>A0A081NEK6</accession>
<dbReference type="GO" id="GO:0009228">
    <property type="term" value="P:thiamine biosynthetic process"/>
    <property type="evidence" value="ECO:0007669"/>
    <property type="project" value="UniProtKB-KW"/>
</dbReference>
<comment type="caution">
    <text evidence="5">The sequence shown here is derived from an EMBL/GenBank/DDBJ whole genome shotgun (WGS) entry which is preliminary data.</text>
</comment>
<keyword evidence="1 2" id="KW-0784">Thiamine biosynthesis</keyword>
<dbReference type="GO" id="GO:0009229">
    <property type="term" value="P:thiamine diphosphate biosynthetic process"/>
    <property type="evidence" value="ECO:0007669"/>
    <property type="project" value="UniProtKB-UniRule"/>
</dbReference>
<dbReference type="InterPro" id="IPR036676">
    <property type="entry name" value="PurM-like_C_sf"/>
</dbReference>
<dbReference type="Pfam" id="PF02769">
    <property type="entry name" value="AIRS_C"/>
    <property type="match status" value="1"/>
</dbReference>
<keyword evidence="2" id="KW-0460">Magnesium</keyword>
<dbReference type="Pfam" id="PF00586">
    <property type="entry name" value="AIRS"/>
    <property type="match status" value="1"/>
</dbReference>
<feature type="binding site" evidence="2">
    <location>
        <position position="218"/>
    </location>
    <ligand>
        <name>ATP</name>
        <dbReference type="ChEBI" id="CHEBI:30616"/>
    </ligand>
</feature>
<evidence type="ECO:0000313" key="6">
    <source>
        <dbReference type="Proteomes" id="UP000028073"/>
    </source>
</evidence>
<feature type="binding site" evidence="2">
    <location>
        <position position="55"/>
    </location>
    <ligand>
        <name>substrate</name>
    </ligand>
</feature>
<dbReference type="InterPro" id="IPR010918">
    <property type="entry name" value="PurM-like_C_dom"/>
</dbReference>
<evidence type="ECO:0000259" key="4">
    <source>
        <dbReference type="Pfam" id="PF02769"/>
    </source>
</evidence>
<gene>
    <name evidence="2" type="primary">thiL</name>
    <name evidence="5" type="ORF">GZ78_19680</name>
</gene>
<dbReference type="PANTHER" id="PTHR30270">
    <property type="entry name" value="THIAMINE-MONOPHOSPHATE KINASE"/>
    <property type="match status" value="1"/>
</dbReference>
<feature type="binding site" evidence="2">
    <location>
        <position position="216"/>
    </location>
    <ligand>
        <name>Mg(2+)</name>
        <dbReference type="ChEBI" id="CHEBI:18420"/>
        <label>3</label>
    </ligand>
</feature>
<dbReference type="InterPro" id="IPR006283">
    <property type="entry name" value="ThiL-like"/>
</dbReference>
<feature type="binding site" evidence="2">
    <location>
        <position position="48"/>
    </location>
    <ligand>
        <name>Mg(2+)</name>
        <dbReference type="ChEBI" id="CHEBI:18420"/>
        <label>1</label>
    </ligand>
</feature>
<keyword evidence="2" id="KW-0067">ATP-binding</keyword>
<dbReference type="InterPro" id="IPR016188">
    <property type="entry name" value="PurM-like_N"/>
</dbReference>
<dbReference type="NCBIfam" id="TIGR01379">
    <property type="entry name" value="thiL"/>
    <property type="match status" value="1"/>
</dbReference>
<comment type="function">
    <text evidence="2">Catalyzes the ATP-dependent phosphorylation of thiamine-monophosphate (TMP) to form thiamine-pyrophosphate (TPP), the active form of vitamin B1.</text>
</comment>
<name>A0A081NEK6_9GAMM</name>
<dbReference type="OrthoDB" id="9802811at2"/>
<evidence type="ECO:0000259" key="3">
    <source>
        <dbReference type="Pfam" id="PF00586"/>
    </source>
</evidence>
<dbReference type="HAMAP" id="MF_02128">
    <property type="entry name" value="TMP_kinase"/>
    <property type="match status" value="1"/>
</dbReference>
<dbReference type="Gene3D" id="3.90.650.10">
    <property type="entry name" value="PurM-like C-terminal domain"/>
    <property type="match status" value="1"/>
</dbReference>
<feature type="binding site" evidence="2">
    <location>
        <position position="76"/>
    </location>
    <ligand>
        <name>Mg(2+)</name>
        <dbReference type="ChEBI" id="CHEBI:18420"/>
        <label>2</label>
    </ligand>
</feature>
<keyword evidence="2" id="KW-0808">Transferase</keyword>
<keyword evidence="2" id="KW-0418">Kinase</keyword>
<feature type="binding site" evidence="2">
    <location>
        <position position="31"/>
    </location>
    <ligand>
        <name>Mg(2+)</name>
        <dbReference type="ChEBI" id="CHEBI:18420"/>
        <label>4</label>
    </ligand>
</feature>
<dbReference type="Gene3D" id="3.30.1330.10">
    <property type="entry name" value="PurM-like, N-terminal domain"/>
    <property type="match status" value="1"/>
</dbReference>
<dbReference type="CDD" id="cd02194">
    <property type="entry name" value="ThiL"/>
    <property type="match status" value="1"/>
</dbReference>
<feature type="binding site" evidence="2">
    <location>
        <position position="219"/>
    </location>
    <ligand>
        <name>Mg(2+)</name>
        <dbReference type="ChEBI" id="CHEBI:18420"/>
        <label>5</label>
    </ligand>
</feature>
<dbReference type="GO" id="GO:0009030">
    <property type="term" value="F:thiamine-phosphate kinase activity"/>
    <property type="evidence" value="ECO:0007669"/>
    <property type="project" value="UniProtKB-UniRule"/>
</dbReference>
<evidence type="ECO:0000256" key="1">
    <source>
        <dbReference type="ARBA" id="ARBA00022977"/>
    </source>
</evidence>
<dbReference type="GO" id="GO:0005524">
    <property type="term" value="F:ATP binding"/>
    <property type="evidence" value="ECO:0007669"/>
    <property type="project" value="UniProtKB-UniRule"/>
</dbReference>
<organism evidence="5 6">
    <name type="scientific">Endozoicomonas numazuensis</name>
    <dbReference type="NCBI Taxonomy" id="1137799"/>
    <lineage>
        <taxon>Bacteria</taxon>
        <taxon>Pseudomonadati</taxon>
        <taxon>Pseudomonadota</taxon>
        <taxon>Gammaproteobacteria</taxon>
        <taxon>Oceanospirillales</taxon>
        <taxon>Endozoicomonadaceae</taxon>
        <taxon>Endozoicomonas</taxon>
    </lineage>
</organism>
<dbReference type="STRING" id="1137799.GZ78_19680"/>
<comment type="similarity">
    <text evidence="2">Belongs to the thiamine-monophosphate kinase family.</text>
</comment>
<comment type="catalytic activity">
    <reaction evidence="2">
        <text>thiamine phosphate + ATP = thiamine diphosphate + ADP</text>
        <dbReference type="Rhea" id="RHEA:15913"/>
        <dbReference type="ChEBI" id="CHEBI:30616"/>
        <dbReference type="ChEBI" id="CHEBI:37575"/>
        <dbReference type="ChEBI" id="CHEBI:58937"/>
        <dbReference type="ChEBI" id="CHEBI:456216"/>
        <dbReference type="EC" id="2.7.4.16"/>
    </reaction>
</comment>
<feature type="binding site" evidence="2">
    <location>
        <position position="76"/>
    </location>
    <ligand>
        <name>Mg(2+)</name>
        <dbReference type="ChEBI" id="CHEBI:18420"/>
        <label>3</label>
    </ligand>
</feature>
<evidence type="ECO:0000256" key="2">
    <source>
        <dbReference type="HAMAP-Rule" id="MF_02128"/>
    </source>
</evidence>
<reference evidence="5 6" key="1">
    <citation type="submission" date="2014-06" db="EMBL/GenBank/DDBJ databases">
        <title>Whole Genome Sequences of Three Symbiotic Endozoicomonas Bacteria.</title>
        <authorList>
            <person name="Neave M.J."/>
            <person name="Apprill A."/>
            <person name="Voolstra C.R."/>
        </authorList>
    </citation>
    <scope>NUCLEOTIDE SEQUENCE [LARGE SCALE GENOMIC DNA]</scope>
    <source>
        <strain evidence="5 6">DSM 25634</strain>
    </source>
</reference>
<feature type="domain" description="PurM-like C-terminal" evidence="4">
    <location>
        <begin position="153"/>
        <end position="253"/>
    </location>
</feature>
<protein>
    <recommendedName>
        <fullName evidence="2">Thiamine-monophosphate kinase</fullName>
        <shortName evidence="2">TMP kinase</shortName>
        <shortName evidence="2">Thiamine-phosphate kinase</shortName>
        <ecNumber evidence="2">2.7.4.16</ecNumber>
    </recommendedName>
</protein>
<keyword evidence="2" id="KW-0547">Nucleotide-binding</keyword>
<feature type="binding site" evidence="2">
    <location>
        <position position="267"/>
    </location>
    <ligand>
        <name>substrate</name>
    </ligand>
</feature>
<dbReference type="UniPathway" id="UPA00060">
    <property type="reaction ID" value="UER00142"/>
</dbReference>